<sequence length="135" mass="14963">MISQLLKFGVVGVIGFLVDAGMLYMLLWSSMGYLSGRCVSFLVAATTTWLINRRFTFTAGKHRSLPMEWLSYLLAMSAGGLVNFAAYQAVMSSFRYTAILPLCAVATGSIAGMIVNFVVAKWWVFRHPKKADLQH</sequence>
<evidence type="ECO:0000313" key="1">
    <source>
        <dbReference type="EMBL" id="GJH20531.1"/>
    </source>
</evidence>
<gene>
    <name evidence="1" type="ORF">CBA19CS22_28335</name>
</gene>
<name>A0ACB5R040_9BURK</name>
<dbReference type="Proteomes" id="UP001055013">
    <property type="component" value="Unassembled WGS sequence"/>
</dbReference>
<keyword evidence="2" id="KW-1185">Reference proteome</keyword>
<reference evidence="1" key="1">
    <citation type="submission" date="2021-09" db="EMBL/GenBank/DDBJ databases">
        <title>Isolation and characterization of 3-chlorobenzoate degrading bacteria from soils in Shizuoka.</title>
        <authorList>
            <person name="Ifat A."/>
            <person name="Ogawa N."/>
            <person name="Kimbara K."/>
            <person name="Moriuchi R."/>
            <person name="Dohra H."/>
            <person name="Shintani M."/>
        </authorList>
    </citation>
    <scope>NUCLEOTIDE SEQUENCE</scope>
    <source>
        <strain evidence="1">19CS2-2</strain>
    </source>
</reference>
<dbReference type="EMBL" id="BPUR01000020">
    <property type="protein sequence ID" value="GJH20531.1"/>
    <property type="molecule type" value="Genomic_DNA"/>
</dbReference>
<protein>
    <submittedName>
        <fullName evidence="1">GtrA family protein</fullName>
    </submittedName>
</protein>
<proteinExistence type="predicted"/>
<accession>A0ACB5R040</accession>
<organism evidence="1 2">
    <name type="scientific">Caballeronia novacaledonica</name>
    <dbReference type="NCBI Taxonomy" id="1544861"/>
    <lineage>
        <taxon>Bacteria</taxon>
        <taxon>Pseudomonadati</taxon>
        <taxon>Pseudomonadota</taxon>
        <taxon>Betaproteobacteria</taxon>
        <taxon>Burkholderiales</taxon>
        <taxon>Burkholderiaceae</taxon>
        <taxon>Caballeronia</taxon>
    </lineage>
</organism>
<comment type="caution">
    <text evidence="1">The sequence shown here is derived from an EMBL/GenBank/DDBJ whole genome shotgun (WGS) entry which is preliminary data.</text>
</comment>
<evidence type="ECO:0000313" key="2">
    <source>
        <dbReference type="Proteomes" id="UP001055013"/>
    </source>
</evidence>